<keyword evidence="4 6" id="KW-1133">Transmembrane helix</keyword>
<feature type="transmembrane region" description="Helical" evidence="6">
    <location>
        <begin position="12"/>
        <end position="30"/>
    </location>
</feature>
<evidence type="ECO:0000256" key="4">
    <source>
        <dbReference type="ARBA" id="ARBA00022989"/>
    </source>
</evidence>
<feature type="transmembrane region" description="Helical" evidence="6">
    <location>
        <begin position="36"/>
        <end position="56"/>
    </location>
</feature>
<evidence type="ECO:0000313" key="8">
    <source>
        <dbReference type="Proteomes" id="UP001549145"/>
    </source>
</evidence>
<feature type="transmembrane region" description="Helical" evidence="6">
    <location>
        <begin position="135"/>
        <end position="155"/>
    </location>
</feature>
<dbReference type="Proteomes" id="UP001549145">
    <property type="component" value="Unassembled WGS sequence"/>
</dbReference>
<dbReference type="Pfam" id="PF13440">
    <property type="entry name" value="Polysacc_synt_3"/>
    <property type="match status" value="1"/>
</dbReference>
<evidence type="ECO:0000256" key="2">
    <source>
        <dbReference type="ARBA" id="ARBA00022475"/>
    </source>
</evidence>
<keyword evidence="5 6" id="KW-0472">Membrane</keyword>
<sequence length="471" mass="48691">MIARHTLTYVGSRGFAAALNMAALAVFTRLAPTDVFGLYLLVLSWALVLYSATCQWPKFSFFALYAEDRAALQVGTVVRLLGGMLLLAGLGAAGAAMAGLIAPRAAAAILVAVVGMTAFEGAAEIARTRLEVSAVALSIMLRSVLVLGLGSAALLGGGDAVALLVATALANMLAAIPSLVAIRALLRGPGDRAEARRLLIYGWPLVLSFAAAALAQTLDRLIIGASIGVGELGAYGAFADFLRQSFVVFGDSIALALVSIAKREAREGGLPAARPVLEDAARLLTVIAAFGAVFFLSFDDVLVGILLGPDYRETALRVAPLLVTASILQMLRAYYFGQVIYFTPTSHLDAVASVTLLVAIGALSAVLVPRYGVEGAALAMAVGQGLACLVFLFGSRGGSRMPVPVRDVAIIVCAALLCGLILAGLDRLPLDPRAGLALKLACLAVVSVATGWAFNILGVADLTARRFKRAA</sequence>
<reference evidence="7 8" key="1">
    <citation type="submission" date="2024-06" db="EMBL/GenBank/DDBJ databases">
        <title>Genomic Encyclopedia of Type Strains, Phase IV (KMG-IV): sequencing the most valuable type-strain genomes for metagenomic binning, comparative biology and taxonomic classification.</title>
        <authorList>
            <person name="Goeker M."/>
        </authorList>
    </citation>
    <scope>NUCLEOTIDE SEQUENCE [LARGE SCALE GENOMIC DNA]</scope>
    <source>
        <strain evidence="7 8">DSM 21331</strain>
    </source>
</reference>
<dbReference type="PANTHER" id="PTHR30250">
    <property type="entry name" value="PST FAMILY PREDICTED COLANIC ACID TRANSPORTER"/>
    <property type="match status" value="1"/>
</dbReference>
<dbReference type="RefSeq" id="WP_238280844.1">
    <property type="nucleotide sequence ID" value="NZ_BPQL01000102.1"/>
</dbReference>
<name>A0ABV2LB54_9HYPH</name>
<evidence type="ECO:0000313" key="7">
    <source>
        <dbReference type="EMBL" id="MET3695094.1"/>
    </source>
</evidence>
<gene>
    <name evidence="7" type="ORF">ABID43_004659</name>
</gene>
<keyword evidence="2" id="KW-1003">Cell membrane</keyword>
<comment type="subcellular location">
    <subcellularLocation>
        <location evidence="1">Cell membrane</location>
        <topology evidence="1">Multi-pass membrane protein</topology>
    </subcellularLocation>
</comment>
<feature type="transmembrane region" description="Helical" evidence="6">
    <location>
        <begin position="348"/>
        <end position="369"/>
    </location>
</feature>
<feature type="transmembrane region" description="Helical" evidence="6">
    <location>
        <begin position="105"/>
        <end position="123"/>
    </location>
</feature>
<feature type="transmembrane region" description="Helical" evidence="6">
    <location>
        <begin position="198"/>
        <end position="218"/>
    </location>
</feature>
<feature type="transmembrane region" description="Helical" evidence="6">
    <location>
        <begin position="77"/>
        <end position="99"/>
    </location>
</feature>
<keyword evidence="8" id="KW-1185">Reference proteome</keyword>
<dbReference type="InterPro" id="IPR050833">
    <property type="entry name" value="Poly_Biosynth_Transport"/>
</dbReference>
<evidence type="ECO:0000256" key="3">
    <source>
        <dbReference type="ARBA" id="ARBA00022692"/>
    </source>
</evidence>
<comment type="caution">
    <text evidence="7">The sequence shown here is derived from an EMBL/GenBank/DDBJ whole genome shotgun (WGS) entry which is preliminary data.</text>
</comment>
<feature type="transmembrane region" description="Helical" evidence="6">
    <location>
        <begin position="437"/>
        <end position="460"/>
    </location>
</feature>
<dbReference type="EMBL" id="JBEPMM010000022">
    <property type="protein sequence ID" value="MET3695094.1"/>
    <property type="molecule type" value="Genomic_DNA"/>
</dbReference>
<evidence type="ECO:0000256" key="1">
    <source>
        <dbReference type="ARBA" id="ARBA00004651"/>
    </source>
</evidence>
<evidence type="ECO:0000256" key="5">
    <source>
        <dbReference type="ARBA" id="ARBA00023136"/>
    </source>
</evidence>
<dbReference type="PANTHER" id="PTHR30250:SF31">
    <property type="entry name" value="INNER MEMBRANE PROTEIN YGHQ"/>
    <property type="match status" value="1"/>
</dbReference>
<feature type="transmembrane region" description="Helical" evidence="6">
    <location>
        <begin position="405"/>
        <end position="425"/>
    </location>
</feature>
<accession>A0ABV2LB54</accession>
<feature type="transmembrane region" description="Helical" evidence="6">
    <location>
        <begin position="280"/>
        <end position="298"/>
    </location>
</feature>
<keyword evidence="3 6" id="KW-0812">Transmembrane</keyword>
<organism evidence="7 8">
    <name type="scientific">Methylobacterium goesingense</name>
    <dbReference type="NCBI Taxonomy" id="243690"/>
    <lineage>
        <taxon>Bacteria</taxon>
        <taxon>Pseudomonadati</taxon>
        <taxon>Pseudomonadota</taxon>
        <taxon>Alphaproteobacteria</taxon>
        <taxon>Hyphomicrobiales</taxon>
        <taxon>Methylobacteriaceae</taxon>
        <taxon>Methylobacterium</taxon>
    </lineage>
</organism>
<proteinExistence type="predicted"/>
<protein>
    <submittedName>
        <fullName evidence="7">O-antigen/teichoic acid export membrane protein</fullName>
    </submittedName>
</protein>
<feature type="transmembrane region" description="Helical" evidence="6">
    <location>
        <begin position="375"/>
        <end position="393"/>
    </location>
</feature>
<feature type="transmembrane region" description="Helical" evidence="6">
    <location>
        <begin position="161"/>
        <end position="186"/>
    </location>
</feature>
<evidence type="ECO:0000256" key="6">
    <source>
        <dbReference type="SAM" id="Phobius"/>
    </source>
</evidence>
<feature type="transmembrane region" description="Helical" evidence="6">
    <location>
        <begin position="318"/>
        <end position="336"/>
    </location>
</feature>